<dbReference type="VEuPathDB" id="FungiDB:SPRG_03433"/>
<accession>A0A067CZL5</accession>
<reference evidence="1 2" key="1">
    <citation type="journal article" date="2013" name="PLoS Genet.">
        <title>Distinctive expansion of potential virulence genes in the genome of the oomycete fish pathogen Saprolegnia parasitica.</title>
        <authorList>
            <person name="Jiang R.H."/>
            <person name="de Bruijn I."/>
            <person name="Haas B.J."/>
            <person name="Belmonte R."/>
            <person name="Lobach L."/>
            <person name="Christie J."/>
            <person name="van den Ackerveken G."/>
            <person name="Bottin A."/>
            <person name="Bulone V."/>
            <person name="Diaz-Moreno S.M."/>
            <person name="Dumas B."/>
            <person name="Fan L."/>
            <person name="Gaulin E."/>
            <person name="Govers F."/>
            <person name="Grenville-Briggs L.J."/>
            <person name="Horner N.R."/>
            <person name="Levin J.Z."/>
            <person name="Mammella M."/>
            <person name="Meijer H.J."/>
            <person name="Morris P."/>
            <person name="Nusbaum C."/>
            <person name="Oome S."/>
            <person name="Phillips A.J."/>
            <person name="van Rooyen D."/>
            <person name="Rzeszutek E."/>
            <person name="Saraiva M."/>
            <person name="Secombes C.J."/>
            <person name="Seidl M.F."/>
            <person name="Snel B."/>
            <person name="Stassen J.H."/>
            <person name="Sykes S."/>
            <person name="Tripathy S."/>
            <person name="van den Berg H."/>
            <person name="Vega-Arreguin J.C."/>
            <person name="Wawra S."/>
            <person name="Young S.K."/>
            <person name="Zeng Q."/>
            <person name="Dieguez-Uribeondo J."/>
            <person name="Russ C."/>
            <person name="Tyler B.M."/>
            <person name="van West P."/>
        </authorList>
    </citation>
    <scope>NUCLEOTIDE SEQUENCE [LARGE SCALE GENOMIC DNA]</scope>
    <source>
        <strain evidence="1 2">CBS 223.65</strain>
    </source>
</reference>
<proteinExistence type="predicted"/>
<evidence type="ECO:0008006" key="3">
    <source>
        <dbReference type="Google" id="ProtNLM"/>
    </source>
</evidence>
<dbReference type="AlphaFoldDB" id="A0A067CZL5"/>
<evidence type="ECO:0000313" key="2">
    <source>
        <dbReference type="Proteomes" id="UP000030745"/>
    </source>
</evidence>
<protein>
    <recommendedName>
        <fullName evidence="3">DUF4704 domain-containing protein</fullName>
    </recommendedName>
</protein>
<dbReference type="RefSeq" id="XP_012197394.1">
    <property type="nucleotide sequence ID" value="XM_012342004.1"/>
</dbReference>
<sequence length="409" mass="44150">MKCYVGRSEKNYNRCLLAHVGSIAFFSQPLATSVLEGIKSADDYDNVVLQFNAAVMSSSLTASAPLSGGSAAAAPSAPASAGAPHEGLVFAFDARSYDEKHKLLLDASSNDSVWQMGGPMIFLRLSVSPLAEAGPLDFNACQTMTHPLGPLSIPKMISLLAETLRHSTTNKFVCRRSHTIPLLALLLRSLPTTYLTPDLLGTVERLLSAVASDRYLCDDIQKNLLSTFNYTIFEKLHMSIKKTLIKPHDEIAGGRSHLRNRVLETIHMLLYDPEAWKQGQKKSLVSGLGLIGAAPPSSMMLSFDAARTLICSMFGMPTNPDGIVDDAIKVAVREVEIDAGSIAEYVSDSDIPTCCKSVFGRLGGLRIWLPLIATDNAPCNLNATPTLKPSLSTIDVRMILGALNVQEYP</sequence>
<dbReference type="Proteomes" id="UP000030745">
    <property type="component" value="Unassembled WGS sequence"/>
</dbReference>
<dbReference type="KEGG" id="spar:SPRG_03433"/>
<keyword evidence="2" id="KW-1185">Reference proteome</keyword>
<evidence type="ECO:0000313" key="1">
    <source>
        <dbReference type="EMBL" id="KDO32217.1"/>
    </source>
</evidence>
<name>A0A067CZL5_SAPPC</name>
<organism evidence="1 2">
    <name type="scientific">Saprolegnia parasitica (strain CBS 223.65)</name>
    <dbReference type="NCBI Taxonomy" id="695850"/>
    <lineage>
        <taxon>Eukaryota</taxon>
        <taxon>Sar</taxon>
        <taxon>Stramenopiles</taxon>
        <taxon>Oomycota</taxon>
        <taxon>Saprolegniomycetes</taxon>
        <taxon>Saprolegniales</taxon>
        <taxon>Saprolegniaceae</taxon>
        <taxon>Saprolegnia</taxon>
    </lineage>
</organism>
<gene>
    <name evidence="1" type="ORF">SPRG_03433</name>
</gene>
<dbReference type="GeneID" id="24125940"/>
<dbReference type="EMBL" id="KK583196">
    <property type="protein sequence ID" value="KDO32217.1"/>
    <property type="molecule type" value="Genomic_DNA"/>
</dbReference>